<evidence type="ECO:0000313" key="1">
    <source>
        <dbReference type="EMBL" id="KAA8906123.1"/>
    </source>
</evidence>
<dbReference type="InParanoid" id="A0A5J5EX22"/>
<sequence length="74" mass="8178">MTFQWPVLSSAALMPLCGIASIRQLQKHLSRNKDCRASQYPSAPFLFGLLITGTGRMGCGHRHSGKGNRVRRHA</sequence>
<comment type="caution">
    <text evidence="1">The sequence shown here is derived from an EMBL/GenBank/DDBJ whole genome shotgun (WGS) entry which is preliminary data.</text>
</comment>
<reference evidence="1 2" key="1">
    <citation type="submission" date="2019-09" db="EMBL/GenBank/DDBJ databases">
        <title>Draft genome of the ectomycorrhizal ascomycete Sphaerosporella brunnea.</title>
        <authorList>
            <consortium name="DOE Joint Genome Institute"/>
            <person name="Benucci G.M."/>
            <person name="Marozzi G."/>
            <person name="Antonielli L."/>
            <person name="Sanchez S."/>
            <person name="Marco P."/>
            <person name="Wang X."/>
            <person name="Falini L.B."/>
            <person name="Barry K."/>
            <person name="Haridas S."/>
            <person name="Lipzen A."/>
            <person name="Labutti K."/>
            <person name="Grigoriev I.V."/>
            <person name="Murat C."/>
            <person name="Martin F."/>
            <person name="Albertini E."/>
            <person name="Donnini D."/>
            <person name="Bonito G."/>
        </authorList>
    </citation>
    <scope>NUCLEOTIDE SEQUENCE [LARGE SCALE GENOMIC DNA]</scope>
    <source>
        <strain evidence="1 2">Sb_GMNB300</strain>
    </source>
</reference>
<organism evidence="1 2">
    <name type="scientific">Sphaerosporella brunnea</name>
    <dbReference type="NCBI Taxonomy" id="1250544"/>
    <lineage>
        <taxon>Eukaryota</taxon>
        <taxon>Fungi</taxon>
        <taxon>Dikarya</taxon>
        <taxon>Ascomycota</taxon>
        <taxon>Pezizomycotina</taxon>
        <taxon>Pezizomycetes</taxon>
        <taxon>Pezizales</taxon>
        <taxon>Pyronemataceae</taxon>
        <taxon>Sphaerosporella</taxon>
    </lineage>
</organism>
<dbReference type="EMBL" id="VXIS01000092">
    <property type="protein sequence ID" value="KAA8906123.1"/>
    <property type="molecule type" value="Genomic_DNA"/>
</dbReference>
<proteinExistence type="predicted"/>
<evidence type="ECO:0000313" key="2">
    <source>
        <dbReference type="Proteomes" id="UP000326924"/>
    </source>
</evidence>
<keyword evidence="2" id="KW-1185">Reference proteome</keyword>
<dbReference type="Proteomes" id="UP000326924">
    <property type="component" value="Unassembled WGS sequence"/>
</dbReference>
<accession>A0A5J5EX22</accession>
<gene>
    <name evidence="1" type="ORF">FN846DRAFT_949285</name>
</gene>
<name>A0A5J5EX22_9PEZI</name>
<dbReference type="AlphaFoldDB" id="A0A5J5EX22"/>
<protein>
    <submittedName>
        <fullName evidence="1">Uncharacterized protein</fullName>
    </submittedName>
</protein>